<dbReference type="Proteomes" id="UP000324233">
    <property type="component" value="Chromosome"/>
</dbReference>
<proteinExistence type="predicted"/>
<dbReference type="EMBL" id="CP042997">
    <property type="protein sequence ID" value="QEH33916.1"/>
    <property type="molecule type" value="Genomic_DNA"/>
</dbReference>
<accession>A0A5B9VZQ8</accession>
<keyword evidence="4" id="KW-1185">Reference proteome</keyword>
<dbReference type="RefSeq" id="WP_148593912.1">
    <property type="nucleotide sequence ID" value="NZ_CP042997.1"/>
</dbReference>
<dbReference type="InterPro" id="IPR000192">
    <property type="entry name" value="Aminotrans_V_dom"/>
</dbReference>
<reference evidence="3 4" key="1">
    <citation type="submission" date="2019-08" db="EMBL/GenBank/DDBJ databases">
        <title>Deep-cultivation of Planctomycetes and their phenomic and genomic characterization uncovers novel biology.</title>
        <authorList>
            <person name="Wiegand S."/>
            <person name="Jogler M."/>
            <person name="Boedeker C."/>
            <person name="Pinto D."/>
            <person name="Vollmers J."/>
            <person name="Rivas-Marin E."/>
            <person name="Kohn T."/>
            <person name="Peeters S.H."/>
            <person name="Heuer A."/>
            <person name="Rast P."/>
            <person name="Oberbeckmann S."/>
            <person name="Bunk B."/>
            <person name="Jeske O."/>
            <person name="Meyerdierks A."/>
            <person name="Storesund J.E."/>
            <person name="Kallscheuer N."/>
            <person name="Luecker S."/>
            <person name="Lage O.M."/>
            <person name="Pohl T."/>
            <person name="Merkel B.J."/>
            <person name="Hornburger P."/>
            <person name="Mueller R.-W."/>
            <person name="Bruemmer F."/>
            <person name="Labrenz M."/>
            <person name="Spormann A.M."/>
            <person name="Op den Camp H."/>
            <person name="Overmann J."/>
            <person name="Amann R."/>
            <person name="Jetten M.S.M."/>
            <person name="Mascher T."/>
            <person name="Medema M.H."/>
            <person name="Devos D.P."/>
            <person name="Kaster A.-K."/>
            <person name="Ovreas L."/>
            <person name="Rohde M."/>
            <person name="Galperin M.Y."/>
            <person name="Jogler C."/>
        </authorList>
    </citation>
    <scope>NUCLEOTIDE SEQUENCE [LARGE SCALE GENOMIC DNA]</scope>
    <source>
        <strain evidence="3 4">OJF2</strain>
    </source>
</reference>
<dbReference type="Gene3D" id="3.90.1150.10">
    <property type="entry name" value="Aspartate Aminotransferase, domain 1"/>
    <property type="match status" value="1"/>
</dbReference>
<dbReference type="Gene3D" id="3.40.640.10">
    <property type="entry name" value="Type I PLP-dependent aspartate aminotransferase-like (Major domain)"/>
    <property type="match status" value="1"/>
</dbReference>
<dbReference type="PANTHER" id="PTHR43586:SF15">
    <property type="entry name" value="BLR3095 PROTEIN"/>
    <property type="match status" value="1"/>
</dbReference>
<evidence type="ECO:0000313" key="3">
    <source>
        <dbReference type="EMBL" id="QEH33916.1"/>
    </source>
</evidence>
<keyword evidence="1" id="KW-0663">Pyridoxal phosphate</keyword>
<evidence type="ECO:0000256" key="1">
    <source>
        <dbReference type="ARBA" id="ARBA00022898"/>
    </source>
</evidence>
<evidence type="ECO:0000259" key="2">
    <source>
        <dbReference type="Pfam" id="PF00266"/>
    </source>
</evidence>
<gene>
    <name evidence="3" type="primary">csd_1</name>
    <name evidence="3" type="ORF">OJF2_24480</name>
</gene>
<dbReference type="InterPro" id="IPR015421">
    <property type="entry name" value="PyrdxlP-dep_Trfase_major"/>
</dbReference>
<organism evidence="3 4">
    <name type="scientific">Aquisphaera giovannonii</name>
    <dbReference type="NCBI Taxonomy" id="406548"/>
    <lineage>
        <taxon>Bacteria</taxon>
        <taxon>Pseudomonadati</taxon>
        <taxon>Planctomycetota</taxon>
        <taxon>Planctomycetia</taxon>
        <taxon>Isosphaerales</taxon>
        <taxon>Isosphaeraceae</taxon>
        <taxon>Aquisphaera</taxon>
    </lineage>
</organism>
<sequence length="385" mass="41898">MADPWDDLRDREFPVTRGWVYLDHAAVSPLPRRSGDVVRAWLEDQQGHGVVRWPEWGKKLEAARDAAARLIGADRAEIAFVNSTTQGIGLVAEGFPWRDGDNVVVPAEEYPSNVYPWMNLADRGVSVRLVPGRDGRIWPEDLAAAMDARTRVLAVSHVEFASGFRNDLDLLCELCHGRGVALFVDAIQGLGPLTLDVRKTPVDFLAADGHKWLLGPEGAGILHVRRDWIERLRPLGVGWHSVIGTFDAPELDFRLKPTAERWEGGSFNMPGIQGLGASLGLILEIGPEAVSARILDRAAAVRELAAGAGWRVVGSPRPGDVAGIVAIEQDGVDPAAAASAFREAGIVVSARRGRLRVSPHIYNDDDDLDRLRAALEMSRRPRGGA</sequence>
<dbReference type="AlphaFoldDB" id="A0A5B9VZQ8"/>
<dbReference type="SUPFAM" id="SSF53383">
    <property type="entry name" value="PLP-dependent transferases"/>
    <property type="match status" value="1"/>
</dbReference>
<dbReference type="PANTHER" id="PTHR43586">
    <property type="entry name" value="CYSTEINE DESULFURASE"/>
    <property type="match status" value="1"/>
</dbReference>
<name>A0A5B9VZQ8_9BACT</name>
<dbReference type="InterPro" id="IPR015422">
    <property type="entry name" value="PyrdxlP-dep_Trfase_small"/>
</dbReference>
<dbReference type="OrthoDB" id="9804366at2"/>
<dbReference type="GO" id="GO:0031071">
    <property type="term" value="F:cysteine desulfurase activity"/>
    <property type="evidence" value="ECO:0007669"/>
    <property type="project" value="UniProtKB-EC"/>
</dbReference>
<dbReference type="Pfam" id="PF00266">
    <property type="entry name" value="Aminotran_5"/>
    <property type="match status" value="1"/>
</dbReference>
<evidence type="ECO:0000313" key="4">
    <source>
        <dbReference type="Proteomes" id="UP000324233"/>
    </source>
</evidence>
<dbReference type="EC" id="2.8.1.7" evidence="3"/>
<dbReference type="KEGG" id="agv:OJF2_24480"/>
<protein>
    <submittedName>
        <fullName evidence="3">Putative cysteine desulfurase</fullName>
        <ecNumber evidence="3">2.8.1.7</ecNumber>
    </submittedName>
</protein>
<dbReference type="InterPro" id="IPR015424">
    <property type="entry name" value="PyrdxlP-dep_Trfase"/>
</dbReference>
<keyword evidence="3" id="KW-0808">Transferase</keyword>
<feature type="domain" description="Aminotransferase class V" evidence="2">
    <location>
        <begin position="20"/>
        <end position="370"/>
    </location>
</feature>